<name>A0A934VML8_9BACT</name>
<feature type="transmembrane region" description="Helical" evidence="1">
    <location>
        <begin position="182"/>
        <end position="201"/>
    </location>
</feature>
<evidence type="ECO:0000256" key="1">
    <source>
        <dbReference type="SAM" id="Phobius"/>
    </source>
</evidence>
<keyword evidence="1" id="KW-1133">Transmembrane helix</keyword>
<dbReference type="RefSeq" id="WP_200391662.1">
    <property type="nucleotide sequence ID" value="NZ_JAENIO010000020.1"/>
</dbReference>
<evidence type="ECO:0000313" key="2">
    <source>
        <dbReference type="EMBL" id="MBK1834226.1"/>
    </source>
</evidence>
<comment type="caution">
    <text evidence="2">The sequence shown here is derived from an EMBL/GenBank/DDBJ whole genome shotgun (WGS) entry which is preliminary data.</text>
</comment>
<dbReference type="EMBL" id="JAENIO010000020">
    <property type="protein sequence ID" value="MBK1834226.1"/>
    <property type="molecule type" value="Genomic_DNA"/>
</dbReference>
<protein>
    <recommendedName>
        <fullName evidence="4">TIGR04222 domain-containing protein</fullName>
    </recommendedName>
</protein>
<evidence type="ECO:0000313" key="3">
    <source>
        <dbReference type="Proteomes" id="UP000604083"/>
    </source>
</evidence>
<dbReference type="AlphaFoldDB" id="A0A934VML8"/>
<keyword evidence="3" id="KW-1185">Reference proteome</keyword>
<keyword evidence="1" id="KW-0812">Transmembrane</keyword>
<organism evidence="2 3">
    <name type="scientific">Roseibacillus ishigakijimensis</name>
    <dbReference type="NCBI Taxonomy" id="454146"/>
    <lineage>
        <taxon>Bacteria</taxon>
        <taxon>Pseudomonadati</taxon>
        <taxon>Verrucomicrobiota</taxon>
        <taxon>Verrucomicrobiia</taxon>
        <taxon>Verrucomicrobiales</taxon>
        <taxon>Verrucomicrobiaceae</taxon>
        <taxon>Roseibacillus</taxon>
    </lineage>
</organism>
<gene>
    <name evidence="2" type="ORF">JIN78_09150</name>
</gene>
<dbReference type="Proteomes" id="UP000604083">
    <property type="component" value="Unassembled WGS sequence"/>
</dbReference>
<evidence type="ECO:0008006" key="4">
    <source>
        <dbReference type="Google" id="ProtNLM"/>
    </source>
</evidence>
<accession>A0A934VML8</accession>
<keyword evidence="1" id="KW-0472">Membrane</keyword>
<proteinExistence type="predicted"/>
<reference evidence="2" key="1">
    <citation type="submission" date="2021-01" db="EMBL/GenBank/DDBJ databases">
        <title>Modified the classification status of verrucomicrobia.</title>
        <authorList>
            <person name="Feng X."/>
        </authorList>
    </citation>
    <scope>NUCLEOTIDE SEQUENCE</scope>
    <source>
        <strain evidence="2">KCTC 12986</strain>
    </source>
</reference>
<sequence length="234" mass="25365">MTNRELWQRLASFSFDVPGAAFTFTDRLAKENLWSQGFARQVCEEYRRFLYLCVTAGHPVTPSEEVDAAWHLHLLYTHSYWQDLCQDTLQKEIHHGPTQGGEAEDTKHRDWYARTLASYEKEFGQPAPAAIWPPADKRFAGDIRPVDISRNFVLRRRTVYLSGLVTTSSLALASCSDGEGSLLIWAFFIVVLFIGIIKMGAGRGGGGGKGGGFGGGCGSSCGSSCGGGCGGGGD</sequence>